<comment type="caution">
    <text evidence="8">The sequence shown here is derived from an EMBL/GenBank/DDBJ whole genome shotgun (WGS) entry which is preliminary data.</text>
</comment>
<evidence type="ECO:0000313" key="9">
    <source>
        <dbReference type="Proteomes" id="UP001165584"/>
    </source>
</evidence>
<dbReference type="InterPro" id="IPR036097">
    <property type="entry name" value="HisK_dim/P_sf"/>
</dbReference>
<evidence type="ECO:0000256" key="4">
    <source>
        <dbReference type="ARBA" id="ARBA00022553"/>
    </source>
</evidence>
<keyword evidence="6" id="KW-0902">Two-component regulatory system</keyword>
<dbReference type="PRINTS" id="PR00344">
    <property type="entry name" value="BCTRLSENSOR"/>
</dbReference>
<dbReference type="RefSeq" id="WP_259508084.1">
    <property type="nucleotide sequence ID" value="NZ_JANLCM010000002.1"/>
</dbReference>
<evidence type="ECO:0000259" key="7">
    <source>
        <dbReference type="PROSITE" id="PS50109"/>
    </source>
</evidence>
<evidence type="ECO:0000313" key="8">
    <source>
        <dbReference type="EMBL" id="MCS5718801.1"/>
    </source>
</evidence>
<dbReference type="EMBL" id="JANLCM010000002">
    <property type="protein sequence ID" value="MCS5718801.1"/>
    <property type="molecule type" value="Genomic_DNA"/>
</dbReference>
<dbReference type="GO" id="GO:0005524">
    <property type="term" value="F:ATP binding"/>
    <property type="evidence" value="ECO:0007669"/>
    <property type="project" value="UniProtKB-KW"/>
</dbReference>
<keyword evidence="8" id="KW-0547">Nucleotide-binding</keyword>
<dbReference type="PANTHER" id="PTHR45569">
    <property type="entry name" value="SENSOR PROTEIN KDPD"/>
    <property type="match status" value="1"/>
</dbReference>
<reference evidence="8" key="1">
    <citation type="submission" date="2022-08" db="EMBL/GenBank/DDBJ databases">
        <authorList>
            <person name="Deng Y."/>
            <person name="Han X.-F."/>
            <person name="Zhang Y.-Q."/>
        </authorList>
    </citation>
    <scope>NUCLEOTIDE SEQUENCE</scope>
    <source>
        <strain evidence="8">CPCC 205763</strain>
    </source>
</reference>
<evidence type="ECO:0000256" key="1">
    <source>
        <dbReference type="ARBA" id="ARBA00000085"/>
    </source>
</evidence>
<keyword evidence="5" id="KW-0418">Kinase</keyword>
<dbReference type="Gene3D" id="1.10.287.130">
    <property type="match status" value="1"/>
</dbReference>
<comment type="catalytic activity">
    <reaction evidence="1">
        <text>ATP + protein L-histidine = ADP + protein N-phospho-L-histidine.</text>
        <dbReference type="EC" id="2.7.13.3"/>
    </reaction>
</comment>
<dbReference type="Proteomes" id="UP001165584">
    <property type="component" value="Unassembled WGS sequence"/>
</dbReference>
<dbReference type="InterPro" id="IPR003661">
    <property type="entry name" value="HisK_dim/P_dom"/>
</dbReference>
<name>A0ABT2GV88_9MICO</name>
<evidence type="ECO:0000256" key="6">
    <source>
        <dbReference type="ARBA" id="ARBA00023012"/>
    </source>
</evidence>
<keyword evidence="9" id="KW-1185">Reference proteome</keyword>
<organism evidence="8 9">
    <name type="scientific">Herbiconiux aconitum</name>
    <dbReference type="NCBI Taxonomy" id="2970913"/>
    <lineage>
        <taxon>Bacteria</taxon>
        <taxon>Bacillati</taxon>
        <taxon>Actinomycetota</taxon>
        <taxon>Actinomycetes</taxon>
        <taxon>Micrococcales</taxon>
        <taxon>Microbacteriaceae</taxon>
        <taxon>Herbiconiux</taxon>
    </lineage>
</organism>
<evidence type="ECO:0000256" key="5">
    <source>
        <dbReference type="ARBA" id="ARBA00022777"/>
    </source>
</evidence>
<dbReference type="InterPro" id="IPR003594">
    <property type="entry name" value="HATPase_dom"/>
</dbReference>
<evidence type="ECO:0000256" key="2">
    <source>
        <dbReference type="ARBA" id="ARBA00004236"/>
    </source>
</evidence>
<feature type="domain" description="Histidine kinase" evidence="7">
    <location>
        <begin position="28"/>
        <end position="239"/>
    </location>
</feature>
<dbReference type="SMART" id="SM00388">
    <property type="entry name" value="HisKA"/>
    <property type="match status" value="1"/>
</dbReference>
<dbReference type="CDD" id="cd00082">
    <property type="entry name" value="HisKA"/>
    <property type="match status" value="1"/>
</dbReference>
<protein>
    <recommendedName>
        <fullName evidence="3">histidine kinase</fullName>
        <ecNumber evidence="3">2.7.13.3</ecNumber>
    </recommendedName>
</protein>
<dbReference type="Pfam" id="PF00512">
    <property type="entry name" value="HisKA"/>
    <property type="match status" value="1"/>
</dbReference>
<dbReference type="Gene3D" id="3.30.565.10">
    <property type="entry name" value="Histidine kinase-like ATPase, C-terminal domain"/>
    <property type="match status" value="1"/>
</dbReference>
<keyword evidence="5" id="KW-0808">Transferase</keyword>
<dbReference type="PANTHER" id="PTHR45569:SF1">
    <property type="entry name" value="SENSOR PROTEIN KDPD"/>
    <property type="match status" value="1"/>
</dbReference>
<dbReference type="PROSITE" id="PS50109">
    <property type="entry name" value="HIS_KIN"/>
    <property type="match status" value="1"/>
</dbReference>
<keyword evidence="4" id="KW-0597">Phosphoprotein</keyword>
<dbReference type="InterPro" id="IPR004358">
    <property type="entry name" value="Sig_transdc_His_kin-like_C"/>
</dbReference>
<proteinExistence type="predicted"/>
<dbReference type="InterPro" id="IPR005467">
    <property type="entry name" value="His_kinase_dom"/>
</dbReference>
<accession>A0ABT2GV88</accession>
<dbReference type="Pfam" id="PF02518">
    <property type="entry name" value="HATPase_c"/>
    <property type="match status" value="1"/>
</dbReference>
<dbReference type="InterPro" id="IPR036890">
    <property type="entry name" value="HATPase_C_sf"/>
</dbReference>
<dbReference type="SUPFAM" id="SSF47384">
    <property type="entry name" value="Homodimeric domain of signal transducing histidine kinase"/>
    <property type="match status" value="1"/>
</dbReference>
<dbReference type="SMART" id="SM00387">
    <property type="entry name" value="HATPase_c"/>
    <property type="match status" value="1"/>
</dbReference>
<dbReference type="EC" id="2.7.13.3" evidence="3"/>
<evidence type="ECO:0000256" key="3">
    <source>
        <dbReference type="ARBA" id="ARBA00012438"/>
    </source>
</evidence>
<dbReference type="SUPFAM" id="SSF55874">
    <property type="entry name" value="ATPase domain of HSP90 chaperone/DNA topoisomerase II/histidine kinase"/>
    <property type="match status" value="1"/>
</dbReference>
<keyword evidence="8" id="KW-0067">ATP-binding</keyword>
<comment type="subcellular location">
    <subcellularLocation>
        <location evidence="2">Cell membrane</location>
    </subcellularLocation>
</comment>
<gene>
    <name evidence="8" type="ORF">N1027_11715</name>
</gene>
<sequence>MVKALTAEDAQTDSGRHEDSLGVDLLACLAHDLRQPISSATAAMYGLVGSDWSTQPNRQELYTVAFESMATMSALVDQLLDLSRIEFGAVGARLAPVALATVVLEAIEELRLGPSDISLDFPPHEVSVLADAALLKRVIVNTLSNAHRYSPAGGRITVRFSDESGTGTLSVIDHGPGIPAQDLHHLFTRFWRSDSATLPGSGLGSYLSRRFVEMMGGAIDAFETHGGGLTVRIVLGSASRHPTGRALCTAPFVRPTD</sequence>
<dbReference type="InterPro" id="IPR052023">
    <property type="entry name" value="Histidine_kinase_KdpD"/>
</dbReference>